<gene>
    <name evidence="2" type="ORF">RDB_LOCUS29393</name>
</gene>
<accession>A0A8H3ANL9</accession>
<sequence length="876" mass="99324">MLHRFNSFLEGKKEDSPTVSNTNSTSGTRPEPDPESSLNNQHPKPLKTSSLLPSQKYTRHPKYYYFDGNAIFLIENTLFKVYSLQVQADPGVEDYDFEPMMKDIINCPNKPLNTLGTSDSNPVILPDVKITEFVHLLELVLGRPYDERYIKIITAAQSSEIDRPRYGGRITDAGVLAMRFGMDQLDSWAQSQILKLLQTTRQTRKENWSRDLIIKLALHIHDSRVSTYRYDLFGRIMLILSPDNSVQSPEQRESSLDACVNVYKNPTEFSARCPAFFGYVFMVMLVHGPQSSAWTKSLSRDERLVLYAAYTDLTYLSEHNDLETDWISQHIQFKTTCSPKCDSSFYEAIGLLFDLDSIPSEAHALESATPGDDLFSVFHIVSARWFFAKSCHAWRCGSECGKKTLARFDGCIERLLCGFTEKYKHYARSSTASKRFQSALLLMVLSILHYFYPDHERKDESNSTVFSLNLNPTPDPEPSSGGSLNYEHPEPLEASSSLASRIYTRHPKYYHPGGDVVFVVEDILFRVYSLQVQPDPGVTNFEYELIMGDVMSYSSRSQSTLGASDSNPIVLPNVRITEFVHLLEGALGRPFDERYIKLLTAAQSSNVDRPKYGARIMDAGILAMRFGMDQLDSWAQSQILQLLQLSHSSRKENWDQDQITKLALYIHESRISTYRREIFESITLILEPGGLGRHLYSPEQLKSNIDACLNIYKHHATEFSTKCPAFFGYAFIVLLSQGPQSPAWTGRLRRKERAVLSAACNGLIRLSEHDDLETDWVTNPAHMQVKVACSPKCDSSFNEAISIAFEVPSPLDSSTPLDDLQHVAQLASARWSYARSCHKWRCASDCGQKSLAKFDDCLERLLCGITEKYKHYARTA</sequence>
<organism evidence="2 3">
    <name type="scientific">Rhizoctonia solani</name>
    <dbReference type="NCBI Taxonomy" id="456999"/>
    <lineage>
        <taxon>Eukaryota</taxon>
        <taxon>Fungi</taxon>
        <taxon>Dikarya</taxon>
        <taxon>Basidiomycota</taxon>
        <taxon>Agaricomycotina</taxon>
        <taxon>Agaricomycetes</taxon>
        <taxon>Cantharellales</taxon>
        <taxon>Ceratobasidiaceae</taxon>
        <taxon>Rhizoctonia</taxon>
    </lineage>
</organism>
<comment type="caution">
    <text evidence="2">The sequence shown here is derived from an EMBL/GenBank/DDBJ whole genome shotgun (WGS) entry which is preliminary data.</text>
</comment>
<dbReference type="EMBL" id="CAJMXA010000555">
    <property type="protein sequence ID" value="CAE6435320.1"/>
    <property type="molecule type" value="Genomic_DNA"/>
</dbReference>
<name>A0A8H3ANL9_9AGAM</name>
<feature type="compositionally biased region" description="Polar residues" evidence="1">
    <location>
        <begin position="17"/>
        <end position="28"/>
    </location>
</feature>
<evidence type="ECO:0000313" key="3">
    <source>
        <dbReference type="Proteomes" id="UP000663853"/>
    </source>
</evidence>
<evidence type="ECO:0000256" key="1">
    <source>
        <dbReference type="SAM" id="MobiDB-lite"/>
    </source>
</evidence>
<dbReference type="AlphaFoldDB" id="A0A8H3ANL9"/>
<feature type="region of interest" description="Disordered" evidence="1">
    <location>
        <begin position="1"/>
        <end position="52"/>
    </location>
</feature>
<proteinExistence type="predicted"/>
<dbReference type="Proteomes" id="UP000663853">
    <property type="component" value="Unassembled WGS sequence"/>
</dbReference>
<feature type="region of interest" description="Disordered" evidence="1">
    <location>
        <begin position="465"/>
        <end position="487"/>
    </location>
</feature>
<protein>
    <submittedName>
        <fullName evidence="2">Uncharacterized protein</fullName>
    </submittedName>
</protein>
<evidence type="ECO:0000313" key="2">
    <source>
        <dbReference type="EMBL" id="CAE6435320.1"/>
    </source>
</evidence>
<reference evidence="2" key="1">
    <citation type="submission" date="2021-01" db="EMBL/GenBank/DDBJ databases">
        <authorList>
            <person name="Kaushik A."/>
        </authorList>
    </citation>
    <scope>NUCLEOTIDE SEQUENCE</scope>
    <source>
        <strain evidence="2">AG6-10EEA</strain>
    </source>
</reference>
<feature type="compositionally biased region" description="Polar residues" evidence="1">
    <location>
        <begin position="36"/>
        <end position="52"/>
    </location>
</feature>